<dbReference type="Pfam" id="PF14213">
    <property type="entry name" value="DUF4325"/>
    <property type="match status" value="1"/>
</dbReference>
<accession>A0AAE4SFM8</accession>
<evidence type="ECO:0000313" key="3">
    <source>
        <dbReference type="EMBL" id="MDV0447475.1"/>
    </source>
</evidence>
<dbReference type="RefSeq" id="WP_338099914.1">
    <property type="nucleotide sequence ID" value="NZ_JAWDKD010000020.1"/>
</dbReference>
<sequence length="174" mass="19968">MAKMKSVDSVKKEKRTKNSKTNTVTKAVKTGNKHQIQKETISKKSRTIAAKKRMESVTIKAKDFISICFGGEDADILKAELDQALEKYDKVTVDFSELGHFTTCFFDLVFTGRLEQMPVEEYDARIFVTNLSEIGKGAYRMAYEGAVEYISLTPKQQEERDQIWEKVFEEMGWI</sequence>
<organism evidence="3 4">
    <name type="scientific">Methanolapillus africanus</name>
    <dbReference type="NCBI Taxonomy" id="3028297"/>
    <lineage>
        <taxon>Archaea</taxon>
        <taxon>Methanobacteriati</taxon>
        <taxon>Methanobacteriota</taxon>
        <taxon>Stenosarchaea group</taxon>
        <taxon>Methanomicrobia</taxon>
        <taxon>Methanosarcinales</taxon>
        <taxon>Methanosarcinaceae</taxon>
        <taxon>Methanolapillus</taxon>
    </lineage>
</organism>
<feature type="domain" description="DUF4325" evidence="2">
    <location>
        <begin position="74"/>
        <end position="134"/>
    </location>
</feature>
<feature type="compositionally biased region" description="Basic and acidic residues" evidence="1">
    <location>
        <begin position="1"/>
        <end position="11"/>
    </location>
</feature>
<evidence type="ECO:0000256" key="1">
    <source>
        <dbReference type="SAM" id="MobiDB-lite"/>
    </source>
</evidence>
<protein>
    <recommendedName>
        <fullName evidence="2">DUF4325 domain-containing protein</fullName>
    </recommendedName>
</protein>
<evidence type="ECO:0000313" key="4">
    <source>
        <dbReference type="Proteomes" id="UP001271789"/>
    </source>
</evidence>
<feature type="region of interest" description="Disordered" evidence="1">
    <location>
        <begin position="1"/>
        <end position="40"/>
    </location>
</feature>
<reference evidence="3" key="1">
    <citation type="submission" date="2023-06" db="EMBL/GenBank/DDBJ databases">
        <title>Genome sequence of Methanosarcinaceae archaeon Ag5.</title>
        <authorList>
            <person name="Protasov E."/>
            <person name="Platt K."/>
            <person name="Poehlein A."/>
            <person name="Daniel R."/>
            <person name="Brune A."/>
        </authorList>
    </citation>
    <scope>NUCLEOTIDE SEQUENCE</scope>
    <source>
        <strain evidence="3">Ag5</strain>
    </source>
</reference>
<gene>
    <name evidence="3" type="ORF">MsAg5_13740</name>
</gene>
<evidence type="ECO:0000259" key="2">
    <source>
        <dbReference type="Pfam" id="PF14213"/>
    </source>
</evidence>
<name>A0AAE4SFM8_9EURY</name>
<dbReference type="Proteomes" id="UP001271789">
    <property type="component" value="Unassembled WGS sequence"/>
</dbReference>
<comment type="caution">
    <text evidence="3">The sequence shown here is derived from an EMBL/GenBank/DDBJ whole genome shotgun (WGS) entry which is preliminary data.</text>
</comment>
<keyword evidence="4" id="KW-1185">Reference proteome</keyword>
<dbReference type="AlphaFoldDB" id="A0AAE4SFM8"/>
<dbReference type="EMBL" id="JAWDKD010000020">
    <property type="protein sequence ID" value="MDV0447475.1"/>
    <property type="molecule type" value="Genomic_DNA"/>
</dbReference>
<proteinExistence type="predicted"/>
<dbReference type="InterPro" id="IPR025474">
    <property type="entry name" value="DUF4325"/>
</dbReference>